<dbReference type="RefSeq" id="WP_013846468.1">
    <property type="nucleotide sequence ID" value="NC_015593.1"/>
</dbReference>
<keyword evidence="2" id="KW-1185">Reference proteome</keyword>
<protein>
    <submittedName>
        <fullName evidence="1">Uncharacterized protein</fullName>
    </submittedName>
</protein>
<sequence length="74" mass="8211">MIRLMMEHGISKPCLQGMPTESPARLDSAQICSLAKLGHLTRILLRAKNKLESGLNLSVEEVRLLNEALDDLAR</sequence>
<dbReference type="AlphaFoldDB" id="F6EXF5"/>
<evidence type="ECO:0000313" key="1">
    <source>
        <dbReference type="EMBL" id="AEG48202.1"/>
    </source>
</evidence>
<name>F6EXF5_SPHCR</name>
<dbReference type="Proteomes" id="UP000007150">
    <property type="component" value="Chromosome 1"/>
</dbReference>
<evidence type="ECO:0000313" key="2">
    <source>
        <dbReference type="Proteomes" id="UP000007150"/>
    </source>
</evidence>
<dbReference type="EMBL" id="CP002798">
    <property type="protein sequence ID" value="AEG48202.1"/>
    <property type="molecule type" value="Genomic_DNA"/>
</dbReference>
<accession>F6EXF5</accession>
<gene>
    <name evidence="1" type="ORF">Sphch_0506</name>
</gene>
<proteinExistence type="predicted"/>
<dbReference type="KEGG" id="sch:Sphch_0506"/>
<organism evidence="1 2">
    <name type="scientific">Sphingobium chlorophenolicum L-1</name>
    <dbReference type="NCBI Taxonomy" id="690566"/>
    <lineage>
        <taxon>Bacteria</taxon>
        <taxon>Pseudomonadati</taxon>
        <taxon>Pseudomonadota</taxon>
        <taxon>Alphaproteobacteria</taxon>
        <taxon>Sphingomonadales</taxon>
        <taxon>Sphingomonadaceae</taxon>
        <taxon>Sphingobium</taxon>
    </lineage>
</organism>
<reference evidence="1 2" key="1">
    <citation type="submission" date="2011-05" db="EMBL/GenBank/DDBJ databases">
        <title>Complete sequence of chromosome 1 of Sphingobium chlorophenolicum L-1.</title>
        <authorList>
            <consortium name="US DOE Joint Genome Institute"/>
            <person name="Lucas S."/>
            <person name="Han J."/>
            <person name="Lapidus A."/>
            <person name="Cheng J.-F."/>
            <person name="Goodwin L."/>
            <person name="Pitluck S."/>
            <person name="Peters L."/>
            <person name="Daligault H."/>
            <person name="Han C."/>
            <person name="Tapia R."/>
            <person name="Land M."/>
            <person name="Hauser L."/>
            <person name="Kyrpides N."/>
            <person name="Ivanova N."/>
            <person name="Pagani I."/>
            <person name="Turner P."/>
            <person name="Copley S."/>
            <person name="Woyke T."/>
        </authorList>
    </citation>
    <scope>NUCLEOTIDE SEQUENCE [LARGE SCALE GENOMIC DNA]</scope>
    <source>
        <strain evidence="1 2">L-1</strain>
    </source>
</reference>
<dbReference type="HOGENOM" id="CLU_2685911_0_0_5"/>